<sequence>MCSNEKARDWHRADVIAGLKKRKLSLSALSRQFGYAPTTLANALERHWPKGEQIIANALETKPEVIWPSRYQAGE</sequence>
<comment type="similarity">
    <text evidence="1">Belongs to the ner transcriptional regulatory family.</text>
</comment>
<evidence type="ECO:0000313" key="9">
    <source>
        <dbReference type="EMBL" id="MIB62611.1"/>
    </source>
</evidence>
<dbReference type="RefSeq" id="WP_000337186.1">
    <property type="nucleotide sequence ID" value="NZ_AP027709.1"/>
</dbReference>
<dbReference type="FunFam" id="1.10.260.40:FF:000017">
    <property type="entry name" value="DNA-binding transcriptional regulator SfsB"/>
    <property type="match status" value="1"/>
</dbReference>
<evidence type="ECO:0000256" key="1">
    <source>
        <dbReference type="ARBA" id="ARBA00006157"/>
    </source>
</evidence>
<proteinExistence type="inferred from homology"/>
<dbReference type="InterPro" id="IPR038722">
    <property type="entry name" value="Ner_HTH_dom"/>
</dbReference>
<evidence type="ECO:0000313" key="10">
    <source>
        <dbReference type="Proteomes" id="UP000271175"/>
    </source>
</evidence>
<evidence type="ECO:0000256" key="7">
    <source>
        <dbReference type="ARBA" id="ARBA00081326"/>
    </source>
</evidence>
<reference evidence="9 10" key="1">
    <citation type="submission" date="2018-10" db="EMBL/GenBank/DDBJ databases">
        <authorList>
            <consortium name="NARMS: The National Antimicrobial Resistance Monitoring System"/>
        </authorList>
    </citation>
    <scope>NUCLEOTIDE SEQUENCE [LARGE SCALE GENOMIC DNA]</scope>
    <source>
        <strain evidence="9 10">CVM N17EC0276</strain>
    </source>
</reference>
<dbReference type="EMBL" id="ROAL01000021">
    <property type="protein sequence ID" value="MIB62611.1"/>
    <property type="molecule type" value="Genomic_DNA"/>
</dbReference>
<name>A0A1X0YGV9_ECOLX</name>
<dbReference type="OMA" id="HYRKPEN"/>
<keyword evidence="2" id="KW-0805">Transcription regulation</keyword>
<dbReference type="AlphaFoldDB" id="A0A1X0YGV9"/>
<accession>A0A1X0YGV9</accession>
<evidence type="ECO:0000256" key="2">
    <source>
        <dbReference type="ARBA" id="ARBA00023015"/>
    </source>
</evidence>
<feature type="domain" description="Ner winged helix-turn-helix DNA-binding" evidence="8">
    <location>
        <begin position="9"/>
        <end position="73"/>
    </location>
</feature>
<gene>
    <name evidence="9" type="ORF">D9E49_19850</name>
</gene>
<evidence type="ECO:0000256" key="5">
    <source>
        <dbReference type="ARBA" id="ARBA00055870"/>
    </source>
</evidence>
<dbReference type="Gene3D" id="1.10.260.40">
    <property type="entry name" value="lambda repressor-like DNA-binding domains"/>
    <property type="match status" value="1"/>
</dbReference>
<dbReference type="GO" id="GO:0003677">
    <property type="term" value="F:DNA binding"/>
    <property type="evidence" value="ECO:0007669"/>
    <property type="project" value="UniProtKB-KW"/>
</dbReference>
<evidence type="ECO:0000256" key="4">
    <source>
        <dbReference type="ARBA" id="ARBA00023163"/>
    </source>
</evidence>
<dbReference type="SMR" id="A0A1X0YGV9"/>
<dbReference type="Pfam" id="PF13693">
    <property type="entry name" value="HTH_35"/>
    <property type="match status" value="1"/>
</dbReference>
<organism evidence="9 10">
    <name type="scientific">Escherichia coli</name>
    <dbReference type="NCBI Taxonomy" id="562"/>
    <lineage>
        <taxon>Bacteria</taxon>
        <taxon>Pseudomonadati</taxon>
        <taxon>Pseudomonadota</taxon>
        <taxon>Gammaproteobacteria</taxon>
        <taxon>Enterobacterales</taxon>
        <taxon>Enterobacteriaceae</taxon>
        <taxon>Escherichia</taxon>
    </lineage>
</organism>
<evidence type="ECO:0000259" key="8">
    <source>
        <dbReference type="Pfam" id="PF13693"/>
    </source>
</evidence>
<comment type="caution">
    <text evidence="9">The sequence shown here is derived from an EMBL/GenBank/DDBJ whole genome shotgun (WGS) entry which is preliminary data.</text>
</comment>
<protein>
    <recommendedName>
        <fullName evidence="6">Sugar fermentation stimulation protein B</fullName>
    </recommendedName>
    <alternativeName>
        <fullName evidence="7">Ner-like protein</fullName>
    </alternativeName>
</protein>
<comment type="function">
    <text evidence="5">This protein is involved in positive regulation of the metabolism of sugars.</text>
</comment>
<keyword evidence="3" id="KW-0238">DNA-binding</keyword>
<keyword evidence="4" id="KW-0804">Transcription</keyword>
<dbReference type="Proteomes" id="UP000271175">
    <property type="component" value="Unassembled WGS sequence"/>
</dbReference>
<dbReference type="InterPro" id="IPR010982">
    <property type="entry name" value="Lambda_DNA-bd_dom_sf"/>
</dbReference>
<evidence type="ECO:0000256" key="3">
    <source>
        <dbReference type="ARBA" id="ARBA00023125"/>
    </source>
</evidence>
<dbReference type="SUPFAM" id="SSF47413">
    <property type="entry name" value="lambda repressor-like DNA-binding domains"/>
    <property type="match status" value="1"/>
</dbReference>
<evidence type="ECO:0000256" key="6">
    <source>
        <dbReference type="ARBA" id="ARBA00074071"/>
    </source>
</evidence>